<dbReference type="InterPro" id="IPR017926">
    <property type="entry name" value="GATASE"/>
</dbReference>
<dbReference type="PROSITE" id="PS51273">
    <property type="entry name" value="GATASE_TYPE_1"/>
    <property type="match status" value="1"/>
</dbReference>
<dbReference type="InterPro" id="IPR044992">
    <property type="entry name" value="ChyE-like"/>
</dbReference>
<dbReference type="SUPFAM" id="SSF52317">
    <property type="entry name" value="Class I glutamine amidotransferase-like"/>
    <property type="match status" value="1"/>
</dbReference>
<dbReference type="Pfam" id="PF00117">
    <property type="entry name" value="GATase"/>
    <property type="match status" value="1"/>
</dbReference>
<protein>
    <submittedName>
        <fullName evidence="2">Glutamine amidotransferase, class-I</fullName>
    </submittedName>
</protein>
<feature type="domain" description="Glutamine amidotransferase" evidence="1">
    <location>
        <begin position="114"/>
        <end position="242"/>
    </location>
</feature>
<dbReference type="Proteomes" id="UP001224775">
    <property type="component" value="Unassembled WGS sequence"/>
</dbReference>
<dbReference type="PANTHER" id="PTHR42695:SF5">
    <property type="entry name" value="GLUTAMINE AMIDOTRANSFERASE YLR126C-RELATED"/>
    <property type="match status" value="1"/>
</dbReference>
<accession>A0AAD8Y0M5</accession>
<evidence type="ECO:0000259" key="1">
    <source>
        <dbReference type="Pfam" id="PF00117"/>
    </source>
</evidence>
<organism evidence="2 3">
    <name type="scientific">Skeletonema marinoi</name>
    <dbReference type="NCBI Taxonomy" id="267567"/>
    <lineage>
        <taxon>Eukaryota</taxon>
        <taxon>Sar</taxon>
        <taxon>Stramenopiles</taxon>
        <taxon>Ochrophyta</taxon>
        <taxon>Bacillariophyta</taxon>
        <taxon>Coscinodiscophyceae</taxon>
        <taxon>Thalassiosirophycidae</taxon>
        <taxon>Thalassiosirales</taxon>
        <taxon>Skeletonemataceae</taxon>
        <taxon>Skeletonema</taxon>
        <taxon>Skeletonema marinoi-dohrnii complex</taxon>
    </lineage>
</organism>
<gene>
    <name evidence="2" type="ORF">QTG54_011710</name>
</gene>
<dbReference type="Gene3D" id="3.40.50.880">
    <property type="match status" value="1"/>
</dbReference>
<evidence type="ECO:0000313" key="3">
    <source>
        <dbReference type="Proteomes" id="UP001224775"/>
    </source>
</evidence>
<name>A0AAD8Y0M5_9STRA</name>
<comment type="caution">
    <text evidence="2">The sequence shown here is derived from an EMBL/GenBank/DDBJ whole genome shotgun (WGS) entry which is preliminary data.</text>
</comment>
<proteinExistence type="predicted"/>
<reference evidence="2" key="1">
    <citation type="submission" date="2023-06" db="EMBL/GenBank/DDBJ databases">
        <title>Survivors Of The Sea: Transcriptome response of Skeletonema marinoi to long-term dormancy.</title>
        <authorList>
            <person name="Pinder M.I.M."/>
            <person name="Kourtchenko O."/>
            <person name="Robertson E.K."/>
            <person name="Larsson T."/>
            <person name="Maumus F."/>
            <person name="Osuna-Cruz C.M."/>
            <person name="Vancaester E."/>
            <person name="Stenow R."/>
            <person name="Vandepoele K."/>
            <person name="Ploug H."/>
            <person name="Bruchert V."/>
            <person name="Godhe A."/>
            <person name="Topel M."/>
        </authorList>
    </citation>
    <scope>NUCLEOTIDE SEQUENCE</scope>
    <source>
        <strain evidence="2">R05AC</strain>
    </source>
</reference>
<dbReference type="GO" id="GO:0005829">
    <property type="term" value="C:cytosol"/>
    <property type="evidence" value="ECO:0007669"/>
    <property type="project" value="TreeGrafter"/>
</dbReference>
<dbReference type="AlphaFoldDB" id="A0AAD8Y0M5"/>
<dbReference type="PANTHER" id="PTHR42695">
    <property type="entry name" value="GLUTAMINE AMIDOTRANSFERASE YLR126C-RELATED"/>
    <property type="match status" value="1"/>
</dbReference>
<dbReference type="EMBL" id="JATAAI010000025">
    <property type="protein sequence ID" value="KAK1737424.1"/>
    <property type="molecule type" value="Genomic_DNA"/>
</dbReference>
<evidence type="ECO:0000313" key="2">
    <source>
        <dbReference type="EMBL" id="KAK1737424.1"/>
    </source>
</evidence>
<keyword evidence="3" id="KW-1185">Reference proteome</keyword>
<sequence length="370" mass="40821">MTSKDRIIVSKTVLLPNSTSCSADDGADASMCHSADSSKSKSLNLMMISCEENPPYGPSKDTAIMFLELLCQAYERKCSLLSTTVSEMSREQQMANNGGDTILTISITVYHAQSKNDYPLTSSEWSSYDGVLIPGSLSAAYDTHIEWIEKLQSVIRNDIHKMRLKTMGVCFGHQCFAHAFGTHGEDGGREGRAIKCPTGAKAGKISLSFTQFGQLLLLDGNSDKSNMEMLYTHGDMVHSLPEFAISLGGNANVPIEACAYFSSKEEKILFQKQQQRQTTMPTNANGDDNKTETSTTVRPYAFTFQAHPEYISPTGFNVNYLNTVKVMEDRGYITQQLLEEVCEDARVNFEKVQGDSLDAMIAVATTFGWF</sequence>
<dbReference type="InterPro" id="IPR029062">
    <property type="entry name" value="Class_I_gatase-like"/>
</dbReference>
<keyword evidence="2" id="KW-0315">Glutamine amidotransferase</keyword>